<sequence>MFIKNIFYYLLLNLIIYINLIKSEKFLYSNHTLSSLSKYEHFKWSCDEDRECGDETFCNYFENGNICVLGVYICKEDENSKCIFIDTYDYNTNTDETRYNSHNKEKLIFKSCDKVNVDAKICETEQCTKDTDCLSGVCYSNSCIAEKPIYVCSDISVNDEKMGMNCKKQNQMKCISNSDCYSDNCEESGYCGIRIKEDYDENREKEEKKRKMKINISRIIVGVALTLAIIFFIVSICIFKKCKCILLGPIKVENK</sequence>
<protein>
    <submittedName>
        <fullName evidence="2">Uncharacterized protein</fullName>
    </submittedName>
</protein>
<dbReference type="EMBL" id="MCFG01000011">
    <property type="protein sequence ID" value="ORX87225.1"/>
    <property type="molecule type" value="Genomic_DNA"/>
</dbReference>
<name>A0A1Y1XNI2_9FUNG</name>
<evidence type="ECO:0000313" key="2">
    <source>
        <dbReference type="EMBL" id="ORX87225.1"/>
    </source>
</evidence>
<feature type="transmembrane region" description="Helical" evidence="1">
    <location>
        <begin position="215"/>
        <end position="236"/>
    </location>
</feature>
<comment type="caution">
    <text evidence="2">The sequence shown here is derived from an EMBL/GenBank/DDBJ whole genome shotgun (WGS) entry which is preliminary data.</text>
</comment>
<evidence type="ECO:0000256" key="1">
    <source>
        <dbReference type="SAM" id="Phobius"/>
    </source>
</evidence>
<proteinExistence type="predicted"/>
<accession>A0A1Y1XNI2</accession>
<dbReference type="Proteomes" id="UP000193944">
    <property type="component" value="Unassembled WGS sequence"/>
</dbReference>
<dbReference type="OrthoDB" id="282594at2759"/>
<organism evidence="2 3">
    <name type="scientific">Anaeromyces robustus</name>
    <dbReference type="NCBI Taxonomy" id="1754192"/>
    <lineage>
        <taxon>Eukaryota</taxon>
        <taxon>Fungi</taxon>
        <taxon>Fungi incertae sedis</taxon>
        <taxon>Chytridiomycota</taxon>
        <taxon>Chytridiomycota incertae sedis</taxon>
        <taxon>Neocallimastigomycetes</taxon>
        <taxon>Neocallimastigales</taxon>
        <taxon>Neocallimastigaceae</taxon>
        <taxon>Anaeromyces</taxon>
    </lineage>
</organism>
<reference evidence="2 3" key="1">
    <citation type="submission" date="2016-08" db="EMBL/GenBank/DDBJ databases">
        <title>A Parts List for Fungal Cellulosomes Revealed by Comparative Genomics.</title>
        <authorList>
            <consortium name="DOE Joint Genome Institute"/>
            <person name="Haitjema C.H."/>
            <person name="Gilmore S.P."/>
            <person name="Henske J.K."/>
            <person name="Solomon K.V."/>
            <person name="De Groot R."/>
            <person name="Kuo A."/>
            <person name="Mondo S.J."/>
            <person name="Salamov A.A."/>
            <person name="Labutti K."/>
            <person name="Zhao Z."/>
            <person name="Chiniquy J."/>
            <person name="Barry K."/>
            <person name="Brewer H.M."/>
            <person name="Purvine S.O."/>
            <person name="Wright A.T."/>
            <person name="Boxma B."/>
            <person name="Van Alen T."/>
            <person name="Hackstein J.H."/>
            <person name="Baker S.E."/>
            <person name="Grigoriev I.V."/>
            <person name="O'Malley M.A."/>
        </authorList>
    </citation>
    <scope>NUCLEOTIDE SEQUENCE [LARGE SCALE GENOMIC DNA]</scope>
    <source>
        <strain evidence="2 3">S4</strain>
    </source>
</reference>
<reference evidence="2 3" key="2">
    <citation type="submission" date="2016-08" db="EMBL/GenBank/DDBJ databases">
        <title>Pervasive Adenine N6-methylation of Active Genes in Fungi.</title>
        <authorList>
            <consortium name="DOE Joint Genome Institute"/>
            <person name="Mondo S.J."/>
            <person name="Dannebaum R.O."/>
            <person name="Kuo R.C."/>
            <person name="Labutti K."/>
            <person name="Haridas S."/>
            <person name="Kuo A."/>
            <person name="Salamov A."/>
            <person name="Ahrendt S.R."/>
            <person name="Lipzen A."/>
            <person name="Sullivan W."/>
            <person name="Andreopoulos W.B."/>
            <person name="Clum A."/>
            <person name="Lindquist E."/>
            <person name="Daum C."/>
            <person name="Ramamoorthy G.K."/>
            <person name="Gryganskyi A."/>
            <person name="Culley D."/>
            <person name="Magnuson J.K."/>
            <person name="James T.Y."/>
            <person name="O'Malley M.A."/>
            <person name="Stajich J.E."/>
            <person name="Spatafora J.W."/>
            <person name="Visel A."/>
            <person name="Grigoriev I.V."/>
        </authorList>
    </citation>
    <scope>NUCLEOTIDE SEQUENCE [LARGE SCALE GENOMIC DNA]</scope>
    <source>
        <strain evidence="2 3">S4</strain>
    </source>
</reference>
<gene>
    <name evidence="2" type="ORF">BCR32DRAFT_299193</name>
</gene>
<evidence type="ECO:0000313" key="3">
    <source>
        <dbReference type="Proteomes" id="UP000193944"/>
    </source>
</evidence>
<keyword evidence="1" id="KW-0472">Membrane</keyword>
<keyword evidence="1" id="KW-0812">Transmembrane</keyword>
<dbReference type="AlphaFoldDB" id="A0A1Y1XNI2"/>
<keyword evidence="3" id="KW-1185">Reference proteome</keyword>
<keyword evidence="1" id="KW-1133">Transmembrane helix</keyword>